<evidence type="ECO:0000259" key="2">
    <source>
        <dbReference type="Pfam" id="PF21969"/>
    </source>
</evidence>
<organism evidence="3 4">
    <name type="scientific">Porphyridium purpureum</name>
    <name type="common">Red alga</name>
    <name type="synonym">Porphyridium cruentum</name>
    <dbReference type="NCBI Taxonomy" id="35688"/>
    <lineage>
        <taxon>Eukaryota</taxon>
        <taxon>Rhodophyta</taxon>
        <taxon>Bangiophyceae</taxon>
        <taxon>Porphyridiales</taxon>
        <taxon>Porphyridiaceae</taxon>
        <taxon>Porphyridium</taxon>
    </lineage>
</organism>
<name>A0A5J4YT47_PORPP</name>
<gene>
    <name evidence="3" type="ORF">FVE85_2639</name>
</gene>
<reference evidence="4" key="1">
    <citation type="journal article" date="2019" name="Nat. Commun.">
        <title>Expansion of phycobilisome linker gene families in mesophilic red algae.</title>
        <authorList>
            <person name="Lee J."/>
            <person name="Kim D."/>
            <person name="Bhattacharya D."/>
            <person name="Yoon H.S."/>
        </authorList>
    </citation>
    <scope>NUCLEOTIDE SEQUENCE [LARGE SCALE GENOMIC DNA]</scope>
    <source>
        <strain evidence="4">CCMP 1328</strain>
    </source>
</reference>
<evidence type="ECO:0000313" key="3">
    <source>
        <dbReference type="EMBL" id="KAA8494398.1"/>
    </source>
</evidence>
<dbReference type="EMBL" id="VRMN01000004">
    <property type="protein sequence ID" value="KAA8494398.1"/>
    <property type="molecule type" value="Genomic_DNA"/>
</dbReference>
<dbReference type="Proteomes" id="UP000324585">
    <property type="component" value="Unassembled WGS sequence"/>
</dbReference>
<dbReference type="InterPro" id="IPR054145">
    <property type="entry name" value="MGS_GT"/>
</dbReference>
<feature type="domain" description="Mannosylglycerate synthase GT" evidence="2">
    <location>
        <begin position="3"/>
        <end position="251"/>
    </location>
</feature>
<comment type="caution">
    <text evidence="3">The sequence shown here is derived from an EMBL/GenBank/DDBJ whole genome shotgun (WGS) entry which is preliminary data.</text>
</comment>
<dbReference type="SUPFAM" id="SSF53448">
    <property type="entry name" value="Nucleotide-diphospho-sugar transferases"/>
    <property type="match status" value="1"/>
</dbReference>
<accession>A0A5J4YT47</accession>
<dbReference type="Gene3D" id="3.90.550.10">
    <property type="entry name" value="Spore Coat Polysaccharide Biosynthesis Protein SpsA, Chain A"/>
    <property type="match status" value="2"/>
</dbReference>
<feature type="domain" description="Mannosylglycerate synthase C-terminal" evidence="1">
    <location>
        <begin position="276"/>
        <end position="385"/>
    </location>
</feature>
<dbReference type="OrthoDB" id="2012100at2759"/>
<dbReference type="InterPro" id="IPR029044">
    <property type="entry name" value="Nucleotide-diphossugar_trans"/>
</dbReference>
<evidence type="ECO:0000313" key="4">
    <source>
        <dbReference type="Proteomes" id="UP000324585"/>
    </source>
</evidence>
<sequence>MALVCFPFKKEDVDVVMRNVKTAAQHPRVRMVLLVGASENETYVEIDARLPALGAQCDVPIVQMTQLRLGALREGKGDGMNTALLYFLRAHEYDELFGEPVVSEPLERIHFYDADIESFNSSWITKAEEAADMEYDVIRHYFPRSSTDAQITWQITKVGFSLLFPLSVLPWVQQPLGGELCLTRRCVDVLVSDERVMRQSDWGIDTLYTFVCAQAGMNMIEVYVPEGKLHALYGGLRDLFNMLIECFAALQGLQKCSIRAESVHRIASAEPVPNSVTSKIGYNIEKSLVLLSENWTPRQEELLHVLFPERVAAGLIACRDWPQYSFMDEATWVECYQVLLANFEFGDSDWHELIFKLWVSRVLNYTMRHVIRGYDTAMNELRHMVQDIQQKSAIELIKARREAQGCSPRVLASEQDKMRRVPSELSLFSDEYSSSFKTQAVPGIMNHAT</sequence>
<protein>
    <submittedName>
        <fullName evidence="3">Mannosylglycerate synthase</fullName>
    </submittedName>
</protein>
<dbReference type="OMA" id="RIHFYDA"/>
<dbReference type="InterPro" id="IPR054143">
    <property type="entry name" value="MGS_C"/>
</dbReference>
<dbReference type="AlphaFoldDB" id="A0A5J4YT47"/>
<keyword evidence="4" id="KW-1185">Reference proteome</keyword>
<dbReference type="Pfam" id="PF21969">
    <property type="entry name" value="MGS_GT"/>
    <property type="match status" value="1"/>
</dbReference>
<proteinExistence type="predicted"/>
<evidence type="ECO:0000259" key="1">
    <source>
        <dbReference type="Pfam" id="PF21967"/>
    </source>
</evidence>
<dbReference type="Pfam" id="PF21967">
    <property type="entry name" value="MGS_C"/>
    <property type="match status" value="1"/>
</dbReference>